<keyword evidence="4" id="KW-0732">Signal</keyword>
<gene>
    <name evidence="9" type="ORF">CRE_09104</name>
</gene>
<dbReference type="AlphaFoldDB" id="E3LJA7"/>
<dbReference type="eggNOG" id="ENOG502RT7M">
    <property type="taxonomic scope" value="Eukaryota"/>
</dbReference>
<evidence type="ECO:0000313" key="9">
    <source>
        <dbReference type="EMBL" id="EFO95628.1"/>
    </source>
</evidence>
<comment type="subcellular location">
    <subcellularLocation>
        <location evidence="1">Membrane</location>
        <topology evidence="1">Multi-pass membrane protein</topology>
    </subcellularLocation>
</comment>
<keyword evidence="5 8" id="KW-1133">Transmembrane helix</keyword>
<evidence type="ECO:0000256" key="3">
    <source>
        <dbReference type="ARBA" id="ARBA00022692"/>
    </source>
</evidence>
<dbReference type="STRING" id="31234.E3LJA7"/>
<dbReference type="PANTHER" id="PTHR12185:SF18">
    <property type="entry name" value="SID1 TRANSMEMBRANE FAMILY MEMBER 1"/>
    <property type="match status" value="1"/>
</dbReference>
<keyword evidence="7" id="KW-0325">Glycoprotein</keyword>
<dbReference type="InterPro" id="IPR025958">
    <property type="entry name" value="SID1_TM_fam"/>
</dbReference>
<feature type="transmembrane region" description="Helical" evidence="8">
    <location>
        <begin position="293"/>
        <end position="313"/>
    </location>
</feature>
<sequence length="637" mass="72529">MTLQNSLTVNVVRGKTVHDIALPRIQSQQGKRFEYWVATDTLCDEDRSLEQLGQPVYLSIASSRPSEFKLRVKPAANFNLEKSITTEASPSEPRYYMLLKNLLYKFPEDIEKVDVRANSDSDICGRLIVRKATCPLFDGSGLLEQSDVYFFQTFTKFAGFSIRKSDIGPEVHIAFTVNPDDSACGIAGKGPIDSENAGRDKDAQISVSPVNEQTFIFMIPLFVYAGSMILVLLLTFLKYRFLDRQKNNEPNDFEENCSGVDIIVDLSFLFDKPNRIVSHKEYQKGRLVKEAKYFNFLFFQIFGSILPALTTLFQNRQQTSNKMDFDTCYLNYKCSSEMFHLNSFNSVASVSGLAVIGILNLIIVFRRKLFCYQVPKILTTHGIQERDAPKVVCLLSFVAMGMLGIITSNCPDKSTLHLYVFNGRLFKESGEIIVFISFYSLHWVLLISLVHQRPSGLQGHQWLSNPVCGPENILSDENGVYRPLSSKLVYITAAMIYSVLCPLYTLLDSNAYISHSAIILGKGQVGIYFFYYIAQKIRFERRSFSSSFQFIGIVLITIFVFFEVIANATLAYQLNTYSVLVTPAKSRELNQECLLPGIDWNDLRNYNRAFSWFMFIVLMDYIDSNVKKIPKKNIFVF</sequence>
<evidence type="ECO:0000256" key="1">
    <source>
        <dbReference type="ARBA" id="ARBA00004141"/>
    </source>
</evidence>
<dbReference type="GO" id="GO:0005886">
    <property type="term" value="C:plasma membrane"/>
    <property type="evidence" value="ECO:0007669"/>
    <property type="project" value="TreeGrafter"/>
</dbReference>
<feature type="transmembrane region" description="Helical" evidence="8">
    <location>
        <begin position="346"/>
        <end position="365"/>
    </location>
</feature>
<dbReference type="Proteomes" id="UP000008281">
    <property type="component" value="Unassembled WGS sequence"/>
</dbReference>
<comment type="similarity">
    <text evidence="2">Belongs to the SID1 family.</text>
</comment>
<evidence type="ECO:0000256" key="8">
    <source>
        <dbReference type="SAM" id="Phobius"/>
    </source>
</evidence>
<dbReference type="HOGENOM" id="CLU_023265_0_0_1"/>
<feature type="transmembrane region" description="Helical" evidence="8">
    <location>
        <begin position="513"/>
        <end position="534"/>
    </location>
</feature>
<evidence type="ECO:0000256" key="5">
    <source>
        <dbReference type="ARBA" id="ARBA00022989"/>
    </source>
</evidence>
<organism evidence="10">
    <name type="scientific">Caenorhabditis remanei</name>
    <name type="common">Caenorhabditis vulgaris</name>
    <dbReference type="NCBI Taxonomy" id="31234"/>
    <lineage>
        <taxon>Eukaryota</taxon>
        <taxon>Metazoa</taxon>
        <taxon>Ecdysozoa</taxon>
        <taxon>Nematoda</taxon>
        <taxon>Chromadorea</taxon>
        <taxon>Rhabditida</taxon>
        <taxon>Rhabditina</taxon>
        <taxon>Rhabditomorpha</taxon>
        <taxon>Rhabditoidea</taxon>
        <taxon>Rhabditidae</taxon>
        <taxon>Peloderinae</taxon>
        <taxon>Caenorhabditis</taxon>
    </lineage>
</organism>
<reference evidence="9" key="1">
    <citation type="submission" date="2007-07" db="EMBL/GenBank/DDBJ databases">
        <title>PCAP assembly of the Caenorhabditis remanei genome.</title>
        <authorList>
            <consortium name="The Caenorhabditis remanei Sequencing Consortium"/>
            <person name="Wilson R.K."/>
        </authorList>
    </citation>
    <scope>NUCLEOTIDE SEQUENCE [LARGE SCALE GENOMIC DNA]</scope>
    <source>
        <strain evidence="9">PB4641</strain>
    </source>
</reference>
<keyword evidence="10" id="KW-1185">Reference proteome</keyword>
<evidence type="ECO:0000256" key="7">
    <source>
        <dbReference type="ARBA" id="ARBA00023180"/>
    </source>
</evidence>
<name>E3LJA7_CAERE</name>
<evidence type="ECO:0000313" key="10">
    <source>
        <dbReference type="Proteomes" id="UP000008281"/>
    </source>
</evidence>
<feature type="transmembrane region" description="Helical" evidence="8">
    <location>
        <begin position="391"/>
        <end position="409"/>
    </location>
</feature>
<accession>E3LJA7</accession>
<keyword evidence="3 8" id="KW-0812">Transmembrane</keyword>
<dbReference type="GO" id="GO:0051033">
    <property type="term" value="F:RNA transmembrane transporter activity"/>
    <property type="evidence" value="ECO:0007669"/>
    <property type="project" value="TreeGrafter"/>
</dbReference>
<dbReference type="GO" id="GO:0003725">
    <property type="term" value="F:double-stranded RNA binding"/>
    <property type="evidence" value="ECO:0007669"/>
    <property type="project" value="TreeGrafter"/>
</dbReference>
<evidence type="ECO:0000256" key="2">
    <source>
        <dbReference type="ARBA" id="ARBA00006618"/>
    </source>
</evidence>
<proteinExistence type="inferred from homology"/>
<evidence type="ECO:0000256" key="4">
    <source>
        <dbReference type="ARBA" id="ARBA00022729"/>
    </source>
</evidence>
<evidence type="ECO:0000256" key="6">
    <source>
        <dbReference type="ARBA" id="ARBA00023136"/>
    </source>
</evidence>
<dbReference type="EMBL" id="DS268409">
    <property type="protein sequence ID" value="EFO95628.1"/>
    <property type="molecule type" value="Genomic_DNA"/>
</dbReference>
<feature type="transmembrane region" description="Helical" evidence="8">
    <location>
        <begin position="605"/>
        <end position="622"/>
    </location>
</feature>
<feature type="transmembrane region" description="Helical" evidence="8">
    <location>
        <begin position="215"/>
        <end position="237"/>
    </location>
</feature>
<feature type="transmembrane region" description="Helical" evidence="8">
    <location>
        <begin position="429"/>
        <end position="450"/>
    </location>
</feature>
<dbReference type="GO" id="GO:0005764">
    <property type="term" value="C:lysosome"/>
    <property type="evidence" value="ECO:0007669"/>
    <property type="project" value="TreeGrafter"/>
</dbReference>
<dbReference type="PANTHER" id="PTHR12185">
    <property type="entry name" value="SID1 TRANSMEMBRANE FAMILY MEMEBER"/>
    <property type="match status" value="1"/>
</dbReference>
<feature type="transmembrane region" description="Helical" evidence="8">
    <location>
        <begin position="546"/>
        <end position="572"/>
    </location>
</feature>
<dbReference type="OrthoDB" id="5870790at2759"/>
<protein>
    <submittedName>
        <fullName evidence="9">Uncharacterized protein</fullName>
    </submittedName>
</protein>
<keyword evidence="6 8" id="KW-0472">Membrane</keyword>
<dbReference type="InParanoid" id="E3LJA7"/>
<feature type="transmembrane region" description="Helical" evidence="8">
    <location>
        <begin position="488"/>
        <end position="507"/>
    </location>
</feature>
<dbReference type="Pfam" id="PF13965">
    <property type="entry name" value="SID-1_RNA_chan"/>
    <property type="match status" value="2"/>
</dbReference>